<organism evidence="2 3">
    <name type="scientific">Melghirimyces profundicolus</name>
    <dbReference type="NCBI Taxonomy" id="1242148"/>
    <lineage>
        <taxon>Bacteria</taxon>
        <taxon>Bacillati</taxon>
        <taxon>Bacillota</taxon>
        <taxon>Bacilli</taxon>
        <taxon>Bacillales</taxon>
        <taxon>Thermoactinomycetaceae</taxon>
        <taxon>Melghirimyces</taxon>
    </lineage>
</organism>
<feature type="region of interest" description="Disordered" evidence="1">
    <location>
        <begin position="63"/>
        <end position="89"/>
    </location>
</feature>
<dbReference type="RefSeq" id="WP_108022781.1">
    <property type="nucleotide sequence ID" value="NZ_QBKR01000008.1"/>
</dbReference>
<evidence type="ECO:0000256" key="1">
    <source>
        <dbReference type="SAM" id="MobiDB-lite"/>
    </source>
</evidence>
<gene>
    <name evidence="2" type="ORF">C8P63_108105</name>
</gene>
<name>A0A2T6BXK2_9BACL</name>
<dbReference type="EMBL" id="QBKR01000008">
    <property type="protein sequence ID" value="PTX60795.1"/>
    <property type="molecule type" value="Genomic_DNA"/>
</dbReference>
<proteinExistence type="predicted"/>
<sequence>MEKKSRTVTLDGERHVIGLDHRPDRGTVMLDGISIEKWERVDPGDRDHAFPLRGRRIGVHVRYDSTAGEPSPPLSESRSLPPNRPFFFQ</sequence>
<reference evidence="2 3" key="1">
    <citation type="submission" date="2018-04" db="EMBL/GenBank/DDBJ databases">
        <title>Genomic Encyclopedia of Archaeal and Bacterial Type Strains, Phase II (KMG-II): from individual species to whole genera.</title>
        <authorList>
            <person name="Goeker M."/>
        </authorList>
    </citation>
    <scope>NUCLEOTIDE SEQUENCE [LARGE SCALE GENOMIC DNA]</scope>
    <source>
        <strain evidence="2 3">DSM 45787</strain>
    </source>
</reference>
<protein>
    <submittedName>
        <fullName evidence="2">Uncharacterized protein</fullName>
    </submittedName>
</protein>
<comment type="caution">
    <text evidence="2">The sequence shown here is derived from an EMBL/GenBank/DDBJ whole genome shotgun (WGS) entry which is preliminary data.</text>
</comment>
<dbReference type="Proteomes" id="UP000244240">
    <property type="component" value="Unassembled WGS sequence"/>
</dbReference>
<evidence type="ECO:0000313" key="2">
    <source>
        <dbReference type="EMBL" id="PTX60795.1"/>
    </source>
</evidence>
<evidence type="ECO:0000313" key="3">
    <source>
        <dbReference type="Proteomes" id="UP000244240"/>
    </source>
</evidence>
<accession>A0A2T6BXK2</accession>
<keyword evidence="3" id="KW-1185">Reference proteome</keyword>
<dbReference type="AlphaFoldDB" id="A0A2T6BXK2"/>